<dbReference type="Gene3D" id="3.90.180.10">
    <property type="entry name" value="Medium-chain alcohol dehydrogenases, catalytic domain"/>
    <property type="match status" value="1"/>
</dbReference>
<dbReference type="PANTHER" id="PTHR43981:SF2">
    <property type="entry name" value="ENOYL-[ACYL-CARRIER-PROTEIN] REDUCTASE, MITOCHONDRIAL"/>
    <property type="match status" value="1"/>
</dbReference>
<evidence type="ECO:0000256" key="11">
    <source>
        <dbReference type="ARBA" id="ARBA00038963"/>
    </source>
</evidence>
<evidence type="ECO:0000256" key="9">
    <source>
        <dbReference type="ARBA" id="ARBA00023128"/>
    </source>
</evidence>
<evidence type="ECO:0000256" key="5">
    <source>
        <dbReference type="ARBA" id="ARBA00022857"/>
    </source>
</evidence>
<keyword evidence="4" id="KW-0276">Fatty acid metabolism</keyword>
<evidence type="ECO:0000256" key="3">
    <source>
        <dbReference type="ARBA" id="ARBA00022516"/>
    </source>
</evidence>
<name>A0A6B2G481_MYXSQ</name>
<evidence type="ECO:0000256" key="1">
    <source>
        <dbReference type="ARBA" id="ARBA00004173"/>
    </source>
</evidence>
<comment type="catalytic activity">
    <reaction evidence="14">
        <text>a 2,3-saturated acyl-[ACP] + NADP(+) = a (2E)-enoyl-[ACP] + NADPH + H(+)</text>
        <dbReference type="Rhea" id="RHEA:22564"/>
        <dbReference type="Rhea" id="RHEA-COMP:9925"/>
        <dbReference type="Rhea" id="RHEA-COMP:9926"/>
        <dbReference type="ChEBI" id="CHEBI:15378"/>
        <dbReference type="ChEBI" id="CHEBI:57783"/>
        <dbReference type="ChEBI" id="CHEBI:58349"/>
        <dbReference type="ChEBI" id="CHEBI:78784"/>
        <dbReference type="ChEBI" id="CHEBI:78785"/>
        <dbReference type="EC" id="1.3.1.104"/>
    </reaction>
</comment>
<dbReference type="InterPro" id="IPR020843">
    <property type="entry name" value="ER"/>
</dbReference>
<keyword evidence="8" id="KW-0443">Lipid metabolism</keyword>
<dbReference type="SUPFAM" id="SSF50129">
    <property type="entry name" value="GroES-like"/>
    <property type="match status" value="1"/>
</dbReference>
<dbReference type="GO" id="GO:0006633">
    <property type="term" value="P:fatty acid biosynthetic process"/>
    <property type="evidence" value="ECO:0007669"/>
    <property type="project" value="UniProtKB-KW"/>
</dbReference>
<dbReference type="EC" id="1.3.1.104" evidence="11"/>
<evidence type="ECO:0000259" key="15">
    <source>
        <dbReference type="SMART" id="SM00829"/>
    </source>
</evidence>
<reference evidence="16" key="1">
    <citation type="submission" date="2018-11" db="EMBL/GenBank/DDBJ databases">
        <title>Myxobolus squamalis genome and transcriptome.</title>
        <authorList>
            <person name="Yahalomi D."/>
            <person name="Atkinson S.D."/>
            <person name="Neuhof M."/>
            <person name="Chang E.S."/>
            <person name="Philippe H."/>
            <person name="Cartwright P."/>
            <person name="Bartholomew J.L."/>
            <person name="Huchon D."/>
        </authorList>
    </citation>
    <scope>NUCLEOTIDE SEQUENCE</scope>
    <source>
        <strain evidence="16">71B08</strain>
        <tissue evidence="16">Whole</tissue>
    </source>
</reference>
<evidence type="ECO:0000256" key="2">
    <source>
        <dbReference type="ARBA" id="ARBA00010371"/>
    </source>
</evidence>
<keyword evidence="10" id="KW-0275">Fatty acid biosynthesis</keyword>
<dbReference type="InterPro" id="IPR013149">
    <property type="entry name" value="ADH-like_C"/>
</dbReference>
<dbReference type="SMART" id="SM00829">
    <property type="entry name" value="PKS_ER"/>
    <property type="match status" value="1"/>
</dbReference>
<keyword evidence="5" id="KW-0521">NADP</keyword>
<dbReference type="InterPro" id="IPR051034">
    <property type="entry name" value="Mito_Enoyl-ACP_Reductase"/>
</dbReference>
<keyword evidence="9" id="KW-0496">Mitochondrion</keyword>
<dbReference type="AlphaFoldDB" id="A0A6B2G481"/>
<comment type="similarity">
    <text evidence="2">Belongs to the zinc-containing alcohol dehydrogenase family. Quinone oxidoreductase subfamily.</text>
</comment>
<feature type="domain" description="Enoyl reductase (ER)" evidence="15">
    <location>
        <begin position="29"/>
        <end position="354"/>
    </location>
</feature>
<dbReference type="GO" id="GO:0141148">
    <property type="term" value="F:enoyl-[acyl-carrier-protein] reductase (NADPH) activity"/>
    <property type="evidence" value="ECO:0007669"/>
    <property type="project" value="UniProtKB-EC"/>
</dbReference>
<dbReference type="Pfam" id="PF08240">
    <property type="entry name" value="ADH_N"/>
    <property type="match status" value="1"/>
</dbReference>
<proteinExistence type="inferred from homology"/>
<evidence type="ECO:0000256" key="4">
    <source>
        <dbReference type="ARBA" id="ARBA00022832"/>
    </source>
</evidence>
<dbReference type="EMBL" id="GHBR01000688">
    <property type="protein sequence ID" value="NDJ96191.1"/>
    <property type="molecule type" value="Transcribed_RNA"/>
</dbReference>
<evidence type="ECO:0000256" key="13">
    <source>
        <dbReference type="ARBA" id="ARBA00042123"/>
    </source>
</evidence>
<organism evidence="16">
    <name type="scientific">Myxobolus squamalis</name>
    <name type="common">Myxosporean</name>
    <dbReference type="NCBI Taxonomy" id="59785"/>
    <lineage>
        <taxon>Eukaryota</taxon>
        <taxon>Metazoa</taxon>
        <taxon>Cnidaria</taxon>
        <taxon>Myxozoa</taxon>
        <taxon>Myxosporea</taxon>
        <taxon>Bivalvulida</taxon>
        <taxon>Platysporina</taxon>
        <taxon>Myxobolidae</taxon>
        <taxon>Myxobolus</taxon>
    </lineage>
</organism>
<evidence type="ECO:0000256" key="6">
    <source>
        <dbReference type="ARBA" id="ARBA00022946"/>
    </source>
</evidence>
<dbReference type="Pfam" id="PF00107">
    <property type="entry name" value="ADH_zinc_N"/>
    <property type="match status" value="1"/>
</dbReference>
<dbReference type="GO" id="GO:0005739">
    <property type="term" value="C:mitochondrion"/>
    <property type="evidence" value="ECO:0007669"/>
    <property type="project" value="UniProtKB-SubCell"/>
</dbReference>
<keyword evidence="3" id="KW-0444">Lipid biosynthesis</keyword>
<evidence type="ECO:0000256" key="14">
    <source>
        <dbReference type="ARBA" id="ARBA00048843"/>
    </source>
</evidence>
<comment type="subcellular location">
    <subcellularLocation>
        <location evidence="1">Mitochondrion</location>
    </subcellularLocation>
</comment>
<keyword evidence="6" id="KW-0809">Transit peptide</keyword>
<dbReference type="SUPFAM" id="SSF51735">
    <property type="entry name" value="NAD(P)-binding Rossmann-fold domains"/>
    <property type="match status" value="1"/>
</dbReference>
<evidence type="ECO:0000313" key="16">
    <source>
        <dbReference type="EMBL" id="NDJ96191.1"/>
    </source>
</evidence>
<evidence type="ECO:0000256" key="12">
    <source>
        <dbReference type="ARBA" id="ARBA00041058"/>
    </source>
</evidence>
<accession>A0A6B2G481</accession>
<dbReference type="InterPro" id="IPR013154">
    <property type="entry name" value="ADH-like_N"/>
</dbReference>
<sequence length="377" mass="42731">METPNFNLNTEIVEKGFRLFAEKMGHPTQVIQMMEFDLPKYHDIPSDNVFLEILASPIDYADLLNIRGLYGTQPPSFPLFTGNEGIFKVLAKGPDVKKLDIGDIVFINSYGLGTWSSHLTLHETAVVKLEQPIDIVSGSMLRVNMFTAYRMLHDFVKLNNELIVVQNGATSHVGQTVIQLCKSMGVKTINIIRQPQLSETYNILKKMGADEIVTIEHTDNVDMKKIMSDLKKNSWFDQTKVVLGLNCIGGVYSQIVENLLACGSTHVTYGGILKKSMEASISSLIFKNIKFVGFLINKWLQDNNNSKFYDMMLHDTTKLIHNGSYFRPPFKCFPLSQYKSVIETFHNDRAHSILPYRIIFTKNINFIQHLATIVAKL</sequence>
<evidence type="ECO:0000256" key="7">
    <source>
        <dbReference type="ARBA" id="ARBA00023002"/>
    </source>
</evidence>
<protein>
    <recommendedName>
        <fullName evidence="12">Enoyl-[acyl-carrier-protein] reductase, mitochondrial</fullName>
        <ecNumber evidence="11">1.3.1.104</ecNumber>
    </recommendedName>
    <alternativeName>
        <fullName evidence="13">2-enoyl thioester reductase</fullName>
    </alternativeName>
</protein>
<dbReference type="CDD" id="cd08290">
    <property type="entry name" value="ETR"/>
    <property type="match status" value="1"/>
</dbReference>
<dbReference type="Gene3D" id="3.40.50.720">
    <property type="entry name" value="NAD(P)-binding Rossmann-like Domain"/>
    <property type="match status" value="1"/>
</dbReference>
<keyword evidence="7" id="KW-0560">Oxidoreductase</keyword>
<dbReference type="PANTHER" id="PTHR43981">
    <property type="entry name" value="ENOYL-[ACYL-CARRIER-PROTEIN] REDUCTASE, MITOCHONDRIAL"/>
    <property type="match status" value="1"/>
</dbReference>
<evidence type="ECO:0000256" key="8">
    <source>
        <dbReference type="ARBA" id="ARBA00023098"/>
    </source>
</evidence>
<evidence type="ECO:0000256" key="10">
    <source>
        <dbReference type="ARBA" id="ARBA00023160"/>
    </source>
</evidence>
<dbReference type="InterPro" id="IPR011032">
    <property type="entry name" value="GroES-like_sf"/>
</dbReference>
<dbReference type="InterPro" id="IPR036291">
    <property type="entry name" value="NAD(P)-bd_dom_sf"/>
</dbReference>